<sequence length="27" mass="3364">MLCKPKSKRIKKLFRVVFFCFKNILYL</sequence>
<organism evidence="1">
    <name type="scientific">Medicago truncatula</name>
    <name type="common">Barrel medic</name>
    <name type="synonym">Medicago tribuloides</name>
    <dbReference type="NCBI Taxonomy" id="3880"/>
    <lineage>
        <taxon>Eukaryota</taxon>
        <taxon>Viridiplantae</taxon>
        <taxon>Streptophyta</taxon>
        <taxon>Embryophyta</taxon>
        <taxon>Tracheophyta</taxon>
        <taxon>Spermatophyta</taxon>
        <taxon>Magnoliopsida</taxon>
        <taxon>eudicotyledons</taxon>
        <taxon>Gunneridae</taxon>
        <taxon>Pentapetalae</taxon>
        <taxon>rosids</taxon>
        <taxon>fabids</taxon>
        <taxon>Fabales</taxon>
        <taxon>Fabaceae</taxon>
        <taxon>Papilionoideae</taxon>
        <taxon>50 kb inversion clade</taxon>
        <taxon>NPAAA clade</taxon>
        <taxon>Hologalegina</taxon>
        <taxon>IRL clade</taxon>
        <taxon>Trifolieae</taxon>
        <taxon>Medicago</taxon>
    </lineage>
</organism>
<dbReference type="AlphaFoldDB" id="I3SD47"/>
<protein>
    <submittedName>
        <fullName evidence="1">Uncharacterized protein</fullName>
    </submittedName>
</protein>
<reference evidence="1" key="1">
    <citation type="submission" date="2012-05" db="EMBL/GenBank/DDBJ databases">
        <authorList>
            <person name="Krishnakumar V."/>
            <person name="Cheung F."/>
            <person name="Xiao Y."/>
            <person name="Chan A."/>
            <person name="Moskal W.A."/>
            <person name="Town C.D."/>
        </authorList>
    </citation>
    <scope>NUCLEOTIDE SEQUENCE</scope>
</reference>
<dbReference type="EMBL" id="BT138394">
    <property type="protein sequence ID" value="AFK38189.1"/>
    <property type="molecule type" value="mRNA"/>
</dbReference>
<proteinExistence type="evidence at transcript level"/>
<accession>I3SD47</accession>
<name>I3SD47_MEDTR</name>
<evidence type="ECO:0000313" key="1">
    <source>
        <dbReference type="EMBL" id="AFK38189.1"/>
    </source>
</evidence>